<sequence>MVTTAAATVASSSPAHHHHHTQQNQSILPRSSFDDVDVESLRQVLSGTSPEELRRRKPHELRELLEEKGTTNIPRFLLDSKDENHIAPHMLALELLLGNTKNRRHKNNEDGDGIYRRVDTTDNTTNDNDNNDIEDDKEEEKKNKQQQHQHRQHYKHNHKCSQQSQNVLLVVAAIVSLICQFVLEVFGGAGAIWGVAELTRLRYGGIDHQSWNIFSWIALFT</sequence>
<evidence type="ECO:0000256" key="2">
    <source>
        <dbReference type="SAM" id="Phobius"/>
    </source>
</evidence>
<dbReference type="AlphaFoldDB" id="A0A1E7EJ88"/>
<dbReference type="Proteomes" id="UP000095751">
    <property type="component" value="Unassembled WGS sequence"/>
</dbReference>
<dbReference type="EMBL" id="KV784440">
    <property type="protein sequence ID" value="OEU05966.1"/>
    <property type="molecule type" value="Genomic_DNA"/>
</dbReference>
<evidence type="ECO:0000313" key="3">
    <source>
        <dbReference type="EMBL" id="OEU05966.1"/>
    </source>
</evidence>
<gene>
    <name evidence="3" type="ORF">FRACYDRAFT_257213</name>
</gene>
<feature type="region of interest" description="Disordered" evidence="1">
    <location>
        <begin position="1"/>
        <end position="30"/>
    </location>
</feature>
<dbReference type="InParanoid" id="A0A1E7EJ88"/>
<evidence type="ECO:0000313" key="4">
    <source>
        <dbReference type="Proteomes" id="UP000095751"/>
    </source>
</evidence>
<evidence type="ECO:0000256" key="1">
    <source>
        <dbReference type="SAM" id="MobiDB-lite"/>
    </source>
</evidence>
<proteinExistence type="predicted"/>
<dbReference type="OrthoDB" id="56200at2759"/>
<feature type="region of interest" description="Disordered" evidence="1">
    <location>
        <begin position="102"/>
        <end position="158"/>
    </location>
</feature>
<organism evidence="3 4">
    <name type="scientific">Fragilariopsis cylindrus CCMP1102</name>
    <dbReference type="NCBI Taxonomy" id="635003"/>
    <lineage>
        <taxon>Eukaryota</taxon>
        <taxon>Sar</taxon>
        <taxon>Stramenopiles</taxon>
        <taxon>Ochrophyta</taxon>
        <taxon>Bacillariophyta</taxon>
        <taxon>Bacillariophyceae</taxon>
        <taxon>Bacillariophycidae</taxon>
        <taxon>Bacillariales</taxon>
        <taxon>Bacillariaceae</taxon>
        <taxon>Fragilariopsis</taxon>
    </lineage>
</organism>
<keyword evidence="2" id="KW-0472">Membrane</keyword>
<name>A0A1E7EJ88_9STRA</name>
<protein>
    <submittedName>
        <fullName evidence="3">Uncharacterized protein</fullName>
    </submittedName>
</protein>
<feature type="compositionally biased region" description="Low complexity" evidence="1">
    <location>
        <begin position="1"/>
        <end position="14"/>
    </location>
</feature>
<feature type="transmembrane region" description="Helical" evidence="2">
    <location>
        <begin position="167"/>
        <end position="193"/>
    </location>
</feature>
<keyword evidence="2" id="KW-1133">Transmembrane helix</keyword>
<feature type="compositionally biased region" description="Basic residues" evidence="1">
    <location>
        <begin position="144"/>
        <end position="158"/>
    </location>
</feature>
<dbReference type="KEGG" id="fcy:FRACYDRAFT_257213"/>
<feature type="compositionally biased region" description="Basic and acidic residues" evidence="1">
    <location>
        <begin position="107"/>
        <end position="120"/>
    </location>
</feature>
<accession>A0A1E7EJ88</accession>
<feature type="compositionally biased region" description="Acidic residues" evidence="1">
    <location>
        <begin position="129"/>
        <end position="138"/>
    </location>
</feature>
<reference evidence="3 4" key="1">
    <citation type="submission" date="2016-09" db="EMBL/GenBank/DDBJ databases">
        <title>Extensive genetic diversity and differential bi-allelic expression allows diatom success in the polar Southern Ocean.</title>
        <authorList>
            <consortium name="DOE Joint Genome Institute"/>
            <person name="Mock T."/>
            <person name="Otillar R.P."/>
            <person name="Strauss J."/>
            <person name="Dupont C."/>
            <person name="Frickenhaus S."/>
            <person name="Maumus F."/>
            <person name="Mcmullan M."/>
            <person name="Sanges R."/>
            <person name="Schmutz J."/>
            <person name="Toseland A."/>
            <person name="Valas R."/>
            <person name="Veluchamy A."/>
            <person name="Ward B.J."/>
            <person name="Allen A."/>
            <person name="Barry K."/>
            <person name="Falciatore A."/>
            <person name="Ferrante M."/>
            <person name="Fortunato A.E."/>
            <person name="Gloeckner G."/>
            <person name="Gruber A."/>
            <person name="Hipkin R."/>
            <person name="Janech M."/>
            <person name="Kroth P."/>
            <person name="Leese F."/>
            <person name="Lindquist E."/>
            <person name="Lyon B.R."/>
            <person name="Martin J."/>
            <person name="Mayer C."/>
            <person name="Parker M."/>
            <person name="Quesneville H."/>
            <person name="Raymond J."/>
            <person name="Uhlig C."/>
            <person name="Valentin K.U."/>
            <person name="Worden A.Z."/>
            <person name="Armbrust E.V."/>
            <person name="Bowler C."/>
            <person name="Green B."/>
            <person name="Moulton V."/>
            <person name="Van Oosterhout C."/>
            <person name="Grigoriev I."/>
        </authorList>
    </citation>
    <scope>NUCLEOTIDE SEQUENCE [LARGE SCALE GENOMIC DNA]</scope>
    <source>
        <strain evidence="3 4">CCMP1102</strain>
    </source>
</reference>
<keyword evidence="2" id="KW-0812">Transmembrane</keyword>
<keyword evidence="4" id="KW-1185">Reference proteome</keyword>